<feature type="transmembrane region" description="Helical" evidence="1">
    <location>
        <begin position="416"/>
        <end position="437"/>
    </location>
</feature>
<feature type="transmembrane region" description="Helical" evidence="1">
    <location>
        <begin position="335"/>
        <end position="353"/>
    </location>
</feature>
<dbReference type="STRING" id="1641165.XM38_26710"/>
<dbReference type="EMBL" id="CP021983">
    <property type="protein sequence ID" value="ASC70760.1"/>
    <property type="molecule type" value="Genomic_DNA"/>
</dbReference>
<reference evidence="3 4" key="1">
    <citation type="journal article" date="2016" name="Biochim. Biophys. Acta">
        <title>Characterization of red-shifted phycobilisomes isolated from the chlorophyll f-containing cyanobacterium Halomicronema hongdechloris.</title>
        <authorList>
            <person name="Li Y."/>
            <person name="Lin Y."/>
            <person name="Garvey C.J."/>
            <person name="Birch D."/>
            <person name="Corkery R.W."/>
            <person name="Loughlin P.C."/>
            <person name="Scheer H."/>
            <person name="Willows R.D."/>
            <person name="Chen M."/>
        </authorList>
    </citation>
    <scope>NUCLEOTIDE SEQUENCE [LARGE SCALE GENOMIC DNA]</scope>
    <source>
        <strain evidence="3 4">C2206</strain>
    </source>
</reference>
<feature type="transmembrane region" description="Helical" evidence="1">
    <location>
        <begin position="294"/>
        <end position="315"/>
    </location>
</feature>
<evidence type="ECO:0000256" key="1">
    <source>
        <dbReference type="SAM" id="Phobius"/>
    </source>
</evidence>
<organism evidence="3 4">
    <name type="scientific">Halomicronema hongdechloris C2206</name>
    <dbReference type="NCBI Taxonomy" id="1641165"/>
    <lineage>
        <taxon>Bacteria</taxon>
        <taxon>Bacillati</taxon>
        <taxon>Cyanobacteriota</taxon>
        <taxon>Cyanophyceae</taxon>
        <taxon>Nodosilineales</taxon>
        <taxon>Nodosilineaceae</taxon>
        <taxon>Halomicronema</taxon>
    </lineage>
</organism>
<evidence type="ECO:0000313" key="4">
    <source>
        <dbReference type="Proteomes" id="UP000191901"/>
    </source>
</evidence>
<dbReference type="Pfam" id="PF02517">
    <property type="entry name" value="Rce1-like"/>
    <property type="match status" value="1"/>
</dbReference>
<accession>A0A1Z3HKD5</accession>
<feature type="domain" description="CAAX prenyl protease 2/Lysostaphin resistance protein A-like" evidence="2">
    <location>
        <begin position="419"/>
        <end position="505"/>
    </location>
</feature>
<evidence type="ECO:0000259" key="2">
    <source>
        <dbReference type="Pfam" id="PF02517"/>
    </source>
</evidence>
<dbReference type="RefSeq" id="WP_080814119.1">
    <property type="nucleotide sequence ID" value="NZ_CP021983.2"/>
</dbReference>
<feature type="transmembrane region" description="Helical" evidence="1">
    <location>
        <begin position="497"/>
        <end position="516"/>
    </location>
</feature>
<feature type="transmembrane region" description="Helical" evidence="1">
    <location>
        <begin position="241"/>
        <end position="267"/>
    </location>
</feature>
<dbReference type="GO" id="GO:0080120">
    <property type="term" value="P:CAAX-box protein maturation"/>
    <property type="evidence" value="ECO:0007669"/>
    <property type="project" value="UniProtKB-ARBA"/>
</dbReference>
<keyword evidence="1" id="KW-1133">Transmembrane helix</keyword>
<dbReference type="PANTHER" id="PTHR43592">
    <property type="entry name" value="CAAX AMINO TERMINAL PROTEASE"/>
    <property type="match status" value="1"/>
</dbReference>
<keyword evidence="1" id="KW-0472">Membrane</keyword>
<dbReference type="PANTHER" id="PTHR43592:SF15">
    <property type="entry name" value="CAAX AMINO TERMINAL PROTEASE FAMILY PROTEIN"/>
    <property type="match status" value="1"/>
</dbReference>
<dbReference type="OrthoDB" id="9782250at2"/>
<dbReference type="KEGG" id="hhg:XM38_017060"/>
<dbReference type="AlphaFoldDB" id="A0A1Z3HKD5"/>
<dbReference type="Proteomes" id="UP000191901">
    <property type="component" value="Chromosome"/>
</dbReference>
<gene>
    <name evidence="3" type="ORF">XM38_017060</name>
</gene>
<feature type="transmembrane region" description="Helical" evidence="1">
    <location>
        <begin position="374"/>
        <end position="396"/>
    </location>
</feature>
<sequence>MSVEPETSSPFSLRRIILGVLTLLVALVIGQALVNSWQEPQIASRLQLYQTDLLLEASEWDSSTLPEQSVTTIRQGLLGNDPIQTSLQQYQEVKATAEANLEASQNSGDGAMPGLPTDEAPQVPKRLRNAWQQQQQLVQQLDMRIGLLQAERGNLKQAQAAWSQLSQAADVQPGIQQTAQVLSRLWQEPAQVMPEAETQVQTYLDGWFRYRALERLYQVAGDDAAREALLAQERDAAEQTLLRLAVIGILPFLGGLAGTALLLFVVLQRWLQREQSWLMTNAGVTWDTPWSWEIIWQVLIVGFFFLGQIFLPLILGSLGLGLASLGSRGRALYATLYYLLMAAGGLAVLFFSIRAYRPLPPDWFRIDWKGGWRWGLGGYLAALPLMFGISLVNQQLWQGQGGSNPLLQTVLEENDAIALALFFFTAAIAAPVFEEILFRGFLLPSLTRYLPVSAAIGASSLLFATAHLSLSEVLPLTVLGIVLGTIYTRCRNLLAPILLHSAWNSITMAGLLLLGAG</sequence>
<keyword evidence="1" id="KW-0812">Transmembrane</keyword>
<evidence type="ECO:0000313" key="3">
    <source>
        <dbReference type="EMBL" id="ASC70760.1"/>
    </source>
</evidence>
<keyword evidence="4" id="KW-1185">Reference proteome</keyword>
<feature type="transmembrane region" description="Helical" evidence="1">
    <location>
        <begin position="473"/>
        <end position="490"/>
    </location>
</feature>
<dbReference type="GO" id="GO:0004175">
    <property type="term" value="F:endopeptidase activity"/>
    <property type="evidence" value="ECO:0007669"/>
    <property type="project" value="UniProtKB-ARBA"/>
</dbReference>
<proteinExistence type="predicted"/>
<name>A0A1Z3HKD5_9CYAN</name>
<dbReference type="InterPro" id="IPR003675">
    <property type="entry name" value="Rce1/LyrA-like_dom"/>
</dbReference>
<protein>
    <recommendedName>
        <fullName evidence="2">CAAX prenyl protease 2/Lysostaphin resistance protein A-like domain-containing protein</fullName>
    </recommendedName>
</protein>